<organism evidence="2 3">
    <name type="scientific">Eumeta variegata</name>
    <name type="common">Bagworm moth</name>
    <name type="synonym">Eumeta japonica</name>
    <dbReference type="NCBI Taxonomy" id="151549"/>
    <lineage>
        <taxon>Eukaryota</taxon>
        <taxon>Metazoa</taxon>
        <taxon>Ecdysozoa</taxon>
        <taxon>Arthropoda</taxon>
        <taxon>Hexapoda</taxon>
        <taxon>Insecta</taxon>
        <taxon>Pterygota</taxon>
        <taxon>Neoptera</taxon>
        <taxon>Endopterygota</taxon>
        <taxon>Lepidoptera</taxon>
        <taxon>Glossata</taxon>
        <taxon>Ditrysia</taxon>
        <taxon>Tineoidea</taxon>
        <taxon>Psychidae</taxon>
        <taxon>Oiketicinae</taxon>
        <taxon>Eumeta</taxon>
    </lineage>
</organism>
<dbReference type="GO" id="GO:0006281">
    <property type="term" value="P:DNA repair"/>
    <property type="evidence" value="ECO:0007669"/>
    <property type="project" value="UniProtKB-ARBA"/>
</dbReference>
<dbReference type="PANTHER" id="PTHR46609">
    <property type="entry name" value="EXONUCLEASE, PHAGE-TYPE/RECB, C-TERMINAL DOMAIN-CONTAINING PROTEIN"/>
    <property type="match status" value="1"/>
</dbReference>
<dbReference type="STRING" id="151549.A0A4C1W952"/>
<dbReference type="AlphaFoldDB" id="A0A4C1W952"/>
<evidence type="ECO:0000259" key="1">
    <source>
        <dbReference type="Pfam" id="PF09588"/>
    </source>
</evidence>
<protein>
    <recommendedName>
        <fullName evidence="1">YqaJ viral recombinase domain-containing protein</fullName>
    </recommendedName>
</protein>
<feature type="domain" description="YqaJ viral recombinase" evidence="1">
    <location>
        <begin position="47"/>
        <end position="154"/>
    </location>
</feature>
<dbReference type="Pfam" id="PF09588">
    <property type="entry name" value="YqaJ"/>
    <property type="match status" value="1"/>
</dbReference>
<accession>A0A4C1W952</accession>
<dbReference type="PANTHER" id="PTHR46609:SF8">
    <property type="entry name" value="YQAJ VIRAL RECOMBINASE DOMAIN-CONTAINING PROTEIN"/>
    <property type="match status" value="1"/>
</dbReference>
<dbReference type="InterPro" id="IPR051703">
    <property type="entry name" value="NF-kappa-B_Signaling_Reg"/>
</dbReference>
<dbReference type="InterPro" id="IPR019080">
    <property type="entry name" value="YqaJ_viral_recombinase"/>
</dbReference>
<comment type="caution">
    <text evidence="2">The sequence shown here is derived from an EMBL/GenBank/DDBJ whole genome shotgun (WGS) entry which is preliminary data.</text>
</comment>
<proteinExistence type="predicted"/>
<gene>
    <name evidence="2" type="ORF">EVAR_40137_1</name>
</gene>
<dbReference type="InterPro" id="IPR011604">
    <property type="entry name" value="PDDEXK-like_dom_sf"/>
</dbReference>
<reference evidence="2 3" key="1">
    <citation type="journal article" date="2019" name="Commun. Biol.">
        <title>The bagworm genome reveals a unique fibroin gene that provides high tensile strength.</title>
        <authorList>
            <person name="Kono N."/>
            <person name="Nakamura H."/>
            <person name="Ohtoshi R."/>
            <person name="Tomita M."/>
            <person name="Numata K."/>
            <person name="Arakawa K."/>
        </authorList>
    </citation>
    <scope>NUCLEOTIDE SEQUENCE [LARGE SCALE GENOMIC DNA]</scope>
</reference>
<dbReference type="SUPFAM" id="SSF52980">
    <property type="entry name" value="Restriction endonuclease-like"/>
    <property type="match status" value="1"/>
</dbReference>
<dbReference type="InterPro" id="IPR011335">
    <property type="entry name" value="Restrct_endonuc-II-like"/>
</dbReference>
<keyword evidence="3" id="KW-1185">Reference proteome</keyword>
<evidence type="ECO:0000313" key="2">
    <source>
        <dbReference type="EMBL" id="GBP47581.1"/>
    </source>
</evidence>
<dbReference type="Gene3D" id="3.90.320.10">
    <property type="match status" value="1"/>
</dbReference>
<sequence>MNVLRKLTEEKLKTCEVNEFEFYNRYVAVSLDQSTEIINAEQGTPSWHKARKVRLTASKARAQFTYYSNKNADWDKRYQEVFHCNFLGNEDTIRGLRCEAFARDLYAEHYSCMILESGLLVRPELPWLSASLDGTAMDKDGNFLRNIEIKTLKEGIRLTADELIEMNAIPILDKNQNLKKNTQHYTQMQVDSDPVFTLVLDPSPVLNFGPGPVFVSHPSPVLHSAYRPAFDSDFATSNSTDLNEVGDKR</sequence>
<name>A0A4C1W952_EUMVA</name>
<dbReference type="Proteomes" id="UP000299102">
    <property type="component" value="Unassembled WGS sequence"/>
</dbReference>
<evidence type="ECO:0000313" key="3">
    <source>
        <dbReference type="Proteomes" id="UP000299102"/>
    </source>
</evidence>
<dbReference type="OrthoDB" id="7264889at2759"/>
<dbReference type="EMBL" id="BGZK01000504">
    <property type="protein sequence ID" value="GBP47581.1"/>
    <property type="molecule type" value="Genomic_DNA"/>
</dbReference>